<protein>
    <submittedName>
        <fullName evidence="1">Uncharacterized protein</fullName>
    </submittedName>
</protein>
<reference evidence="1 2" key="1">
    <citation type="submission" date="2018-02" db="EMBL/GenBank/DDBJ databases">
        <title>Draft genome of wild Prunus yedoensis var. nudiflora.</title>
        <authorList>
            <person name="Baek S."/>
            <person name="Kim J.-H."/>
            <person name="Choi K."/>
            <person name="Kim G.-B."/>
            <person name="Cho A."/>
            <person name="Jang H."/>
            <person name="Shin C.-H."/>
            <person name="Yu H.-J."/>
            <person name="Mun J.-H."/>
        </authorList>
    </citation>
    <scope>NUCLEOTIDE SEQUENCE [LARGE SCALE GENOMIC DNA]</scope>
    <source>
        <strain evidence="2">cv. Jeju island</strain>
        <tissue evidence="1">Leaf</tissue>
    </source>
</reference>
<dbReference type="Proteomes" id="UP000250321">
    <property type="component" value="Unassembled WGS sequence"/>
</dbReference>
<evidence type="ECO:0000313" key="1">
    <source>
        <dbReference type="EMBL" id="PQP98719.1"/>
    </source>
</evidence>
<sequence length="73" mass="8432">MLDYSEQKELNTIAACLCKIEILLCISEQDIHCHIFLLKPLISPTRQEAGCVFSLLEENIQQLSKSPDHYRQK</sequence>
<organism evidence="1 2">
    <name type="scientific">Prunus yedoensis var. nudiflora</name>
    <dbReference type="NCBI Taxonomy" id="2094558"/>
    <lineage>
        <taxon>Eukaryota</taxon>
        <taxon>Viridiplantae</taxon>
        <taxon>Streptophyta</taxon>
        <taxon>Embryophyta</taxon>
        <taxon>Tracheophyta</taxon>
        <taxon>Spermatophyta</taxon>
        <taxon>Magnoliopsida</taxon>
        <taxon>eudicotyledons</taxon>
        <taxon>Gunneridae</taxon>
        <taxon>Pentapetalae</taxon>
        <taxon>rosids</taxon>
        <taxon>fabids</taxon>
        <taxon>Rosales</taxon>
        <taxon>Rosaceae</taxon>
        <taxon>Amygdaloideae</taxon>
        <taxon>Amygdaleae</taxon>
        <taxon>Prunus</taxon>
    </lineage>
</organism>
<keyword evidence="2" id="KW-1185">Reference proteome</keyword>
<gene>
    <name evidence="1" type="ORF">Pyn_40453</name>
</gene>
<proteinExistence type="predicted"/>
<accession>A0A314Y0C5</accession>
<dbReference type="EMBL" id="PJQY01001873">
    <property type="protein sequence ID" value="PQP98719.1"/>
    <property type="molecule type" value="Genomic_DNA"/>
</dbReference>
<comment type="caution">
    <text evidence="1">The sequence shown here is derived from an EMBL/GenBank/DDBJ whole genome shotgun (WGS) entry which is preliminary data.</text>
</comment>
<evidence type="ECO:0000313" key="2">
    <source>
        <dbReference type="Proteomes" id="UP000250321"/>
    </source>
</evidence>
<name>A0A314Y0C5_PRUYE</name>
<dbReference type="AlphaFoldDB" id="A0A314Y0C5"/>